<evidence type="ECO:0000313" key="3">
    <source>
        <dbReference type="EMBL" id="RZU66520.1"/>
    </source>
</evidence>
<dbReference type="Pfam" id="PF04892">
    <property type="entry name" value="VanZ"/>
    <property type="match status" value="1"/>
</dbReference>
<protein>
    <submittedName>
        <fullName evidence="3">Glycopeptide antibiotics resistance protein</fullName>
    </submittedName>
</protein>
<keyword evidence="1" id="KW-0472">Membrane</keyword>
<keyword evidence="4" id="KW-1185">Reference proteome</keyword>
<dbReference type="EMBL" id="SHLC01000001">
    <property type="protein sequence ID" value="RZU66520.1"/>
    <property type="molecule type" value="Genomic_DNA"/>
</dbReference>
<dbReference type="Proteomes" id="UP000291483">
    <property type="component" value="Unassembled WGS sequence"/>
</dbReference>
<dbReference type="InterPro" id="IPR053150">
    <property type="entry name" value="Teicoplanin_resist-assoc"/>
</dbReference>
<dbReference type="PANTHER" id="PTHR36834">
    <property type="entry name" value="MEMBRANE PROTEIN-RELATED"/>
    <property type="match status" value="1"/>
</dbReference>
<dbReference type="OrthoDB" id="3787741at2"/>
<evidence type="ECO:0000259" key="2">
    <source>
        <dbReference type="Pfam" id="PF04892"/>
    </source>
</evidence>
<accession>A0A4Q8APB1</accession>
<feature type="transmembrane region" description="Helical" evidence="1">
    <location>
        <begin position="123"/>
        <end position="143"/>
    </location>
</feature>
<dbReference type="PANTHER" id="PTHR36834:SF1">
    <property type="entry name" value="INTEGRAL MEMBRANE PROTEIN"/>
    <property type="match status" value="1"/>
</dbReference>
<evidence type="ECO:0000313" key="4">
    <source>
        <dbReference type="Proteomes" id="UP000291483"/>
    </source>
</evidence>
<keyword evidence="1" id="KW-1133">Transmembrane helix</keyword>
<dbReference type="RefSeq" id="WP_130506709.1">
    <property type="nucleotide sequence ID" value="NZ_SHLC01000001.1"/>
</dbReference>
<organism evidence="3 4">
    <name type="scientific">Microterricola gilva</name>
    <dbReference type="NCBI Taxonomy" id="393267"/>
    <lineage>
        <taxon>Bacteria</taxon>
        <taxon>Bacillati</taxon>
        <taxon>Actinomycetota</taxon>
        <taxon>Actinomycetes</taxon>
        <taxon>Micrococcales</taxon>
        <taxon>Microbacteriaceae</taxon>
        <taxon>Microterricola</taxon>
    </lineage>
</organism>
<feature type="transmembrane region" description="Helical" evidence="1">
    <location>
        <begin position="67"/>
        <end position="85"/>
    </location>
</feature>
<dbReference type="AlphaFoldDB" id="A0A4Q8APB1"/>
<evidence type="ECO:0000256" key="1">
    <source>
        <dbReference type="SAM" id="Phobius"/>
    </source>
</evidence>
<proteinExistence type="predicted"/>
<gene>
    <name evidence="3" type="ORF">EV379_2878</name>
</gene>
<feature type="transmembrane region" description="Helical" evidence="1">
    <location>
        <begin position="92"/>
        <end position="111"/>
    </location>
</feature>
<reference evidence="3 4" key="1">
    <citation type="submission" date="2019-02" db="EMBL/GenBank/DDBJ databases">
        <title>Sequencing the genomes of 1000 actinobacteria strains.</title>
        <authorList>
            <person name="Klenk H.-P."/>
        </authorList>
    </citation>
    <scope>NUCLEOTIDE SEQUENCE [LARGE SCALE GENOMIC DNA]</scope>
    <source>
        <strain evidence="3 4">DSM 18319</strain>
    </source>
</reference>
<sequence>MSQQPPPSHARRNISLLLLLAYAGVVAAMTLSPTPLDQGFESSIDKLLGVLHRNGVPEWFGYNKLEFTANIAMFIPLGFLIGLALPARVWWLALLASPAISIAIELTQAGLLESRFATASDVFANTLGGLFGTLIAVILRAIVNARDEKVIARALWQAKQTPRPAVPRY</sequence>
<comment type="caution">
    <text evidence="3">The sequence shown here is derived from an EMBL/GenBank/DDBJ whole genome shotgun (WGS) entry which is preliminary data.</text>
</comment>
<feature type="domain" description="VanZ-like" evidence="2">
    <location>
        <begin position="21"/>
        <end position="139"/>
    </location>
</feature>
<dbReference type="InterPro" id="IPR006976">
    <property type="entry name" value="VanZ-like"/>
</dbReference>
<name>A0A4Q8APB1_9MICO</name>
<keyword evidence="1" id="KW-0812">Transmembrane</keyword>